<feature type="domain" description="Peptidase S1" evidence="2">
    <location>
        <begin position="1"/>
        <end position="135"/>
    </location>
</feature>
<keyword evidence="1" id="KW-1133">Transmembrane helix</keyword>
<dbReference type="InterPro" id="IPR043504">
    <property type="entry name" value="Peptidase_S1_PA_chymotrypsin"/>
</dbReference>
<dbReference type="Pfam" id="PF00089">
    <property type="entry name" value="Trypsin"/>
    <property type="match status" value="1"/>
</dbReference>
<dbReference type="GO" id="GO:0004252">
    <property type="term" value="F:serine-type endopeptidase activity"/>
    <property type="evidence" value="ECO:0007669"/>
    <property type="project" value="InterPro"/>
</dbReference>
<dbReference type="SUPFAM" id="SSF50494">
    <property type="entry name" value="Trypsin-like serine proteases"/>
    <property type="match status" value="1"/>
</dbReference>
<dbReference type="Gene3D" id="2.40.10.10">
    <property type="entry name" value="Trypsin-like serine proteases"/>
    <property type="match status" value="1"/>
</dbReference>
<reference evidence="3" key="1">
    <citation type="submission" date="2015-11" db="EMBL/GenBank/DDBJ databases">
        <title>De novo transcriptome assembly of four potential Pierce s Disease insect vectors from Arizona vineyards.</title>
        <authorList>
            <person name="Tassone E.E."/>
        </authorList>
    </citation>
    <scope>NUCLEOTIDE SEQUENCE</scope>
</reference>
<dbReference type="InterPro" id="IPR009003">
    <property type="entry name" value="Peptidase_S1_PA"/>
</dbReference>
<evidence type="ECO:0000313" key="4">
    <source>
        <dbReference type="EMBL" id="JAS92200.1"/>
    </source>
</evidence>
<evidence type="ECO:0000259" key="2">
    <source>
        <dbReference type="PROSITE" id="PS50240"/>
    </source>
</evidence>
<dbReference type="PANTHER" id="PTHR24260">
    <property type="match status" value="1"/>
</dbReference>
<feature type="transmembrane region" description="Helical" evidence="1">
    <location>
        <begin position="99"/>
        <end position="120"/>
    </location>
</feature>
<evidence type="ECO:0000313" key="3">
    <source>
        <dbReference type="EMBL" id="JAS77955.1"/>
    </source>
</evidence>
<feature type="non-terminal residue" evidence="3">
    <location>
        <position position="1"/>
    </location>
</feature>
<dbReference type="AlphaFoldDB" id="A0A1B6HTI7"/>
<dbReference type="EMBL" id="GECU01015506">
    <property type="protein sequence ID" value="JAS92200.1"/>
    <property type="molecule type" value="Transcribed_RNA"/>
</dbReference>
<proteinExistence type="predicted"/>
<evidence type="ECO:0000256" key="1">
    <source>
        <dbReference type="SAM" id="Phobius"/>
    </source>
</evidence>
<name>A0A1B6HTI7_9HEMI</name>
<gene>
    <name evidence="4" type="ORF">g.33114</name>
    <name evidence="3" type="ORF">g.33115</name>
</gene>
<dbReference type="PROSITE" id="PS50240">
    <property type="entry name" value="TRYPSIN_DOM"/>
    <property type="match status" value="1"/>
</dbReference>
<keyword evidence="1" id="KW-0812">Transmembrane</keyword>
<dbReference type="InterPro" id="IPR051333">
    <property type="entry name" value="CLIP_Serine_Protease"/>
</dbReference>
<dbReference type="InterPro" id="IPR001254">
    <property type="entry name" value="Trypsin_dom"/>
</dbReference>
<keyword evidence="1" id="KW-0472">Membrane</keyword>
<dbReference type="EMBL" id="GECU01029751">
    <property type="protein sequence ID" value="JAS77955.1"/>
    <property type="molecule type" value="Transcribed_RNA"/>
</dbReference>
<protein>
    <recommendedName>
        <fullName evidence="2">Peptidase S1 domain-containing protein</fullName>
    </recommendedName>
</protein>
<accession>A0A1B6HTI7</accession>
<dbReference type="PANTHER" id="PTHR24260:SF145">
    <property type="entry name" value="FI17609P1-RELATED"/>
    <property type="match status" value="1"/>
</dbReference>
<sequence>EDQGLNFTNEYAEVAGWGDTSPDIKEESNVLQTLKLKIGPEDYCSALYRGAMTFKNISTENPPNKTVICIGNEVGKDTCEGDSGGPAMKVLIKHGQPRYFLIGILSAGTTICASGSGALFTDVSKYLRWILDNIQP</sequence>
<organism evidence="3">
    <name type="scientific">Homalodisca liturata</name>
    <dbReference type="NCBI Taxonomy" id="320908"/>
    <lineage>
        <taxon>Eukaryota</taxon>
        <taxon>Metazoa</taxon>
        <taxon>Ecdysozoa</taxon>
        <taxon>Arthropoda</taxon>
        <taxon>Hexapoda</taxon>
        <taxon>Insecta</taxon>
        <taxon>Pterygota</taxon>
        <taxon>Neoptera</taxon>
        <taxon>Paraneoptera</taxon>
        <taxon>Hemiptera</taxon>
        <taxon>Auchenorrhyncha</taxon>
        <taxon>Membracoidea</taxon>
        <taxon>Cicadellidae</taxon>
        <taxon>Cicadellinae</taxon>
        <taxon>Proconiini</taxon>
        <taxon>Homalodisca</taxon>
    </lineage>
</organism>
<dbReference type="GO" id="GO:0006508">
    <property type="term" value="P:proteolysis"/>
    <property type="evidence" value="ECO:0007669"/>
    <property type="project" value="InterPro"/>
</dbReference>